<name>A0A964FHS7_9CYAN</name>
<comment type="caution">
    <text evidence="1">The sequence shown here is derived from an EMBL/GenBank/DDBJ whole genome shotgun (WGS) entry which is preliminary data.</text>
</comment>
<reference evidence="1" key="1">
    <citation type="journal article" date="2021" name="Antonie Van Leeuwenhoek">
        <title>Draft genome and description of Waterburya agarophytonicola gen. nov. sp. nov. (Pleurocapsales, Cyanobacteria): a seaweed symbiont.</title>
        <authorList>
            <person name="Bonthond G."/>
            <person name="Shalygin S."/>
            <person name="Bayer T."/>
            <person name="Weinberger F."/>
        </authorList>
    </citation>
    <scope>NUCLEOTIDE SEQUENCE</scope>
    <source>
        <strain evidence="1">KI4</strain>
    </source>
</reference>
<accession>A0A964FHS7</accession>
<dbReference type="Pfam" id="PF14218">
    <property type="entry name" value="COP23"/>
    <property type="match status" value="1"/>
</dbReference>
<gene>
    <name evidence="1" type="ORF">I4641_20760</name>
</gene>
<protein>
    <submittedName>
        <fullName evidence="1">Uncharacterized protein</fullName>
    </submittedName>
</protein>
<dbReference type="Proteomes" id="UP000729733">
    <property type="component" value="Unassembled WGS sequence"/>
</dbReference>
<keyword evidence="2" id="KW-1185">Reference proteome</keyword>
<organism evidence="1 2">
    <name type="scientific">Waterburya agarophytonicola KI4</name>
    <dbReference type="NCBI Taxonomy" id="2874699"/>
    <lineage>
        <taxon>Bacteria</taxon>
        <taxon>Bacillati</taxon>
        <taxon>Cyanobacteriota</taxon>
        <taxon>Cyanophyceae</taxon>
        <taxon>Pleurocapsales</taxon>
        <taxon>Hyellaceae</taxon>
        <taxon>Waterburya</taxon>
        <taxon>Waterburya agarophytonicola</taxon>
    </lineage>
</organism>
<sequence length="174" mass="19070">MKSKYLSSLLTTVTIAFSLVLLGETPAFPSKPIFSCQSNEGSLTTVATNNDGIKQSVFHWNLDPETTLANPQQLCDSVSQKLNNYLTVGNNLSSVTFKAQEQLGLPAVCVAKQSEQCSLLLFTLRPSLKPALFANTALASILDRDLQTSPIKFQDRGVQSTAYEVNLWQLLGWK</sequence>
<dbReference type="RefSeq" id="WP_229642495.1">
    <property type="nucleotide sequence ID" value="NZ_JADWDC010000081.1"/>
</dbReference>
<proteinExistence type="predicted"/>
<evidence type="ECO:0000313" key="1">
    <source>
        <dbReference type="EMBL" id="MCC0179396.1"/>
    </source>
</evidence>
<dbReference type="EMBL" id="JADWDC010000081">
    <property type="protein sequence ID" value="MCC0179396.1"/>
    <property type="molecule type" value="Genomic_DNA"/>
</dbReference>
<dbReference type="InterPro" id="IPR025478">
    <property type="entry name" value="COP23"/>
</dbReference>
<dbReference type="AlphaFoldDB" id="A0A964FHS7"/>
<evidence type="ECO:0000313" key="2">
    <source>
        <dbReference type="Proteomes" id="UP000729733"/>
    </source>
</evidence>